<keyword evidence="6 7" id="KW-0687">Ribonucleoprotein</keyword>
<evidence type="ECO:0000256" key="7">
    <source>
        <dbReference type="HAMAP-Rule" id="MF_01363"/>
    </source>
</evidence>
<sequence length="104" mass="11804">MSGNYAIVEASGKQLWVEADHYYDLNRLPFNTGDEIILNRVLALSTEGSISIGQPCLQNSSVKARVLRHLKGPKITVYKMRPKKKTRLKKGHRQELTRIVIDSI</sequence>
<dbReference type="InterPro" id="IPR036164">
    <property type="entry name" value="bL21-like_sf"/>
</dbReference>
<evidence type="ECO:0000256" key="1">
    <source>
        <dbReference type="ARBA" id="ARBA00008563"/>
    </source>
</evidence>
<dbReference type="SUPFAM" id="SSF141091">
    <property type="entry name" value="L21p-like"/>
    <property type="match status" value="1"/>
</dbReference>
<dbReference type="GO" id="GO:0005762">
    <property type="term" value="C:mitochondrial large ribosomal subunit"/>
    <property type="evidence" value="ECO:0007669"/>
    <property type="project" value="TreeGrafter"/>
</dbReference>
<comment type="subunit">
    <text evidence="7">Part of the 50S ribosomal subunit.</text>
</comment>
<evidence type="ECO:0000256" key="4">
    <source>
        <dbReference type="ARBA" id="ARBA00022884"/>
    </source>
</evidence>
<name>A0A7R6WDA8_9EUKA</name>
<dbReference type="Pfam" id="PF00829">
    <property type="entry name" value="Ribosomal_L21p"/>
    <property type="match status" value="1"/>
</dbReference>
<keyword evidence="5 7" id="KW-0689">Ribosomal protein</keyword>
<keyword evidence="2 8" id="KW-0934">Plastid</keyword>
<proteinExistence type="inferred from homology"/>
<evidence type="ECO:0000256" key="6">
    <source>
        <dbReference type="ARBA" id="ARBA00023274"/>
    </source>
</evidence>
<dbReference type="NCBIfam" id="TIGR00061">
    <property type="entry name" value="L21"/>
    <property type="match status" value="1"/>
</dbReference>
<dbReference type="AlphaFoldDB" id="A0A7R6WDA8"/>
<geneLocation type="chloroplast" evidence="8"/>
<keyword evidence="4 7" id="KW-0694">RNA-binding</keyword>
<comment type="similarity">
    <text evidence="1 7">Belongs to the bacterial ribosomal protein bL21 family.</text>
</comment>
<evidence type="ECO:0000256" key="2">
    <source>
        <dbReference type="ARBA" id="ARBA00022640"/>
    </source>
</evidence>
<comment type="subcellular location">
    <subcellularLocation>
        <location evidence="7">Plastid</location>
        <location evidence="7">Chloroplast</location>
    </subcellularLocation>
</comment>
<dbReference type="GO" id="GO:0003735">
    <property type="term" value="F:structural constituent of ribosome"/>
    <property type="evidence" value="ECO:0007669"/>
    <property type="project" value="InterPro"/>
</dbReference>
<keyword evidence="3 7" id="KW-0699">rRNA-binding</keyword>
<protein>
    <recommendedName>
        <fullName evidence="7">Large ribosomal subunit protein bL21c</fullName>
    </recommendedName>
</protein>
<comment type="function">
    <text evidence="7">This protein binds to 23S rRNA.</text>
</comment>
<dbReference type="InterPro" id="IPR018258">
    <property type="entry name" value="Ribosomal_bL21_CS"/>
</dbReference>
<dbReference type="GO" id="GO:0006412">
    <property type="term" value="P:translation"/>
    <property type="evidence" value="ECO:0007669"/>
    <property type="project" value="UniProtKB-UniRule"/>
</dbReference>
<dbReference type="PANTHER" id="PTHR21349:SF7">
    <property type="entry name" value="LARGE RIBOSOMAL SUBUNIT PROTEIN BL21C"/>
    <property type="match status" value="1"/>
</dbReference>
<dbReference type="GO" id="GO:0009507">
    <property type="term" value="C:chloroplast"/>
    <property type="evidence" value="ECO:0007669"/>
    <property type="project" value="UniProtKB-SubCell"/>
</dbReference>
<dbReference type="PROSITE" id="PS01169">
    <property type="entry name" value="RIBOSOMAL_L21"/>
    <property type="match status" value="1"/>
</dbReference>
<gene>
    <name evidence="7 8" type="primary">rpl21</name>
</gene>
<keyword evidence="8" id="KW-0150">Chloroplast</keyword>
<dbReference type="PANTHER" id="PTHR21349">
    <property type="entry name" value="50S RIBOSOMAL PROTEIN L21"/>
    <property type="match status" value="1"/>
</dbReference>
<evidence type="ECO:0000313" key="8">
    <source>
        <dbReference type="EMBL" id="BCG67765.1"/>
    </source>
</evidence>
<reference evidence="8" key="1">
    <citation type="submission" date="2020-06" db="EMBL/GenBank/DDBJ databases">
        <title>Organellar genomes of a novel haptophyte.</title>
        <authorList>
            <person name="Kamikawa R."/>
            <person name="Miyashita H."/>
        </authorList>
    </citation>
    <scope>NUCLEOTIDE SEQUENCE</scope>
    <source>
        <strain evidence="8">NIES-3900</strain>
    </source>
</reference>
<dbReference type="GO" id="GO:0019843">
    <property type="term" value="F:rRNA binding"/>
    <property type="evidence" value="ECO:0007669"/>
    <property type="project" value="UniProtKB-UniRule"/>
</dbReference>
<evidence type="ECO:0000256" key="5">
    <source>
        <dbReference type="ARBA" id="ARBA00022980"/>
    </source>
</evidence>
<organism evidence="8">
    <name type="scientific">Haptophyceae sp. NIES-3900</name>
    <dbReference type="NCBI Taxonomy" id="2748608"/>
    <lineage>
        <taxon>Eukaryota</taxon>
        <taxon>Haptista</taxon>
        <taxon>Haptophyta</taxon>
    </lineage>
</organism>
<dbReference type="InterPro" id="IPR001787">
    <property type="entry name" value="Ribosomal_bL21"/>
</dbReference>
<dbReference type="InterPro" id="IPR028909">
    <property type="entry name" value="bL21-like"/>
</dbReference>
<accession>A0A7R6WDA8</accession>
<dbReference type="HAMAP" id="MF_01363">
    <property type="entry name" value="Ribosomal_bL21"/>
    <property type="match status" value="1"/>
</dbReference>
<dbReference type="EMBL" id="LC564893">
    <property type="protein sequence ID" value="BCG67765.1"/>
    <property type="molecule type" value="Genomic_DNA"/>
</dbReference>
<evidence type="ECO:0000256" key="3">
    <source>
        <dbReference type="ARBA" id="ARBA00022730"/>
    </source>
</evidence>